<dbReference type="GO" id="GO:0004386">
    <property type="term" value="F:helicase activity"/>
    <property type="evidence" value="ECO:0007669"/>
    <property type="project" value="UniProtKB-KW"/>
</dbReference>
<proteinExistence type="predicted"/>
<comment type="caution">
    <text evidence="2">The sequence shown here is derived from an EMBL/GenBank/DDBJ whole genome shotgun (WGS) entry which is preliminary data.</text>
</comment>
<protein>
    <submittedName>
        <fullName evidence="2">Helicase</fullName>
    </submittedName>
</protein>
<dbReference type="InterPro" id="IPR006935">
    <property type="entry name" value="Helicase/UvrB_N"/>
</dbReference>
<accession>A0AAP7L3E8</accession>
<reference evidence="2 3" key="1">
    <citation type="submission" date="2016-06" db="EMBL/GenBank/DDBJ databases">
        <title>Simultaneous identification of Haemophilus influenzae and Haemophilus haemolyticus using TaqMan real-time PCR.</title>
        <authorList>
            <person name="Price E.P."/>
            <person name="Sarovich D.S."/>
            <person name="Harris T."/>
            <person name="Spargo J.C."/>
            <person name="Nosworthy E."/>
            <person name="Beissbarth J."/>
            <person name="Smith-Vaughan H."/>
        </authorList>
    </citation>
    <scope>NUCLEOTIDE SEQUENCE [LARGE SCALE GENOMIC DNA]</scope>
    <source>
        <strain evidence="2 3">ATCC 7901</strain>
    </source>
</reference>
<dbReference type="Pfam" id="PF04851">
    <property type="entry name" value="ResIII"/>
    <property type="match status" value="1"/>
</dbReference>
<gene>
    <name evidence="2" type="ORF">BBB52_03810</name>
</gene>
<keyword evidence="2" id="KW-0378">Hydrolase</keyword>
<evidence type="ECO:0000313" key="2">
    <source>
        <dbReference type="EMBL" id="OBY52483.1"/>
    </source>
</evidence>
<dbReference type="InterPro" id="IPR014001">
    <property type="entry name" value="Helicase_ATP-bd"/>
</dbReference>
<dbReference type="Proteomes" id="UP000092746">
    <property type="component" value="Unassembled WGS sequence"/>
</dbReference>
<keyword evidence="2" id="KW-0347">Helicase</keyword>
<evidence type="ECO:0000259" key="1">
    <source>
        <dbReference type="PROSITE" id="PS51194"/>
    </source>
</evidence>
<dbReference type="PANTHER" id="PTHR47396">
    <property type="entry name" value="TYPE I RESTRICTION ENZYME ECOKI R PROTEIN"/>
    <property type="match status" value="1"/>
</dbReference>
<dbReference type="Pfam" id="PF00271">
    <property type="entry name" value="Helicase_C"/>
    <property type="match status" value="1"/>
</dbReference>
<dbReference type="AlphaFoldDB" id="A0AAP7L3E8"/>
<dbReference type="RefSeq" id="WP_065295005.1">
    <property type="nucleotide sequence ID" value="NZ_MAQE01000012.1"/>
</dbReference>
<dbReference type="PANTHER" id="PTHR47396:SF1">
    <property type="entry name" value="ATP-DEPENDENT HELICASE IRC3-RELATED"/>
    <property type="match status" value="1"/>
</dbReference>
<dbReference type="GO" id="GO:0005829">
    <property type="term" value="C:cytosol"/>
    <property type="evidence" value="ECO:0007669"/>
    <property type="project" value="TreeGrafter"/>
</dbReference>
<dbReference type="GO" id="GO:0016787">
    <property type="term" value="F:hydrolase activity"/>
    <property type="evidence" value="ECO:0007669"/>
    <property type="project" value="InterPro"/>
</dbReference>
<dbReference type="PROSITE" id="PS51194">
    <property type="entry name" value="HELICASE_CTER"/>
    <property type="match status" value="1"/>
</dbReference>
<organism evidence="2 3">
    <name type="scientific">Aggregatibacter aphrophilus</name>
    <name type="common">Haemophilus aphrophilus</name>
    <dbReference type="NCBI Taxonomy" id="732"/>
    <lineage>
        <taxon>Bacteria</taxon>
        <taxon>Pseudomonadati</taxon>
        <taxon>Pseudomonadota</taxon>
        <taxon>Gammaproteobacteria</taxon>
        <taxon>Pasteurellales</taxon>
        <taxon>Pasteurellaceae</taxon>
        <taxon>Aggregatibacter</taxon>
    </lineage>
</organism>
<dbReference type="SMART" id="SM00487">
    <property type="entry name" value="DEXDc"/>
    <property type="match status" value="1"/>
</dbReference>
<dbReference type="SMART" id="SM00490">
    <property type="entry name" value="HELICc"/>
    <property type="match status" value="1"/>
</dbReference>
<sequence>MNETPHYFKSTPVNIVGNNKLRTPQIEAYINIKEYFQENPTGEALVVLPTGTGKSGLISIAPFDVSDGRVLIITPGLITRDSIKKTQDALQDNFWVNYDIIFSIDNLPVLVEYESDVSDAHLKQSHIIFSNIHKLASSRATSLISRVPPDFFDMIIIDESHHAPAESWKKVLEYFSNAKKLHVTGTPYRGDNQELPGQKIHETSLSEVMRAKYVKLLRKETVNAHELYFTLPESPNKQLTLEEVLEFKEQEWIEKCVSLSKDCSLDVIDRSIEQFNSLKELSPTVPHKILAVGCSIKHAEDIAAWYKDKGMSVVIIHSNMSHEEQQETLMKIENHQCNVVVSVNMLMEGYDHRYLTILALFRPYRSINAFAQIIGRVLRVIPDNEIKAFEIDNNAVVIFHEQAGLNKMWDIFQKEVDRAKLQVSRDYDVHISDETYEKRKVELAEISSEGSYLSTQDSYLDDIDFNKLFEQKRKEIQEEISQVTARLPKNLDPIYLKAIEQAAEQKANKEIDEVLVSKRPAQARKELRKILTSKAQNLAADLLSDLGIDAKNNNLYNKFNRLLRITTETPNDGIIVIYINNKLYNKFGSVDSRDNATLQRSIGEIDLIIVELREMLKNAHH</sequence>
<evidence type="ECO:0000313" key="3">
    <source>
        <dbReference type="Proteomes" id="UP000092746"/>
    </source>
</evidence>
<keyword evidence="2" id="KW-0547">Nucleotide-binding</keyword>
<keyword evidence="2" id="KW-0067">ATP-binding</keyword>
<dbReference type="Gene3D" id="3.40.50.300">
    <property type="entry name" value="P-loop containing nucleotide triphosphate hydrolases"/>
    <property type="match status" value="2"/>
</dbReference>
<name>A0AAP7L3E8_AGGAP</name>
<dbReference type="GO" id="GO:0003677">
    <property type="term" value="F:DNA binding"/>
    <property type="evidence" value="ECO:0007669"/>
    <property type="project" value="InterPro"/>
</dbReference>
<feature type="domain" description="Helicase C-terminal" evidence="1">
    <location>
        <begin position="277"/>
        <end position="427"/>
    </location>
</feature>
<dbReference type="InterPro" id="IPR001650">
    <property type="entry name" value="Helicase_C-like"/>
</dbReference>
<dbReference type="GO" id="GO:0005524">
    <property type="term" value="F:ATP binding"/>
    <property type="evidence" value="ECO:0007669"/>
    <property type="project" value="InterPro"/>
</dbReference>
<dbReference type="InterPro" id="IPR050742">
    <property type="entry name" value="Helicase_Restrict-Modif_Enz"/>
</dbReference>
<dbReference type="InterPro" id="IPR027417">
    <property type="entry name" value="P-loop_NTPase"/>
</dbReference>
<dbReference type="EMBL" id="MAQE01000012">
    <property type="protein sequence ID" value="OBY52483.1"/>
    <property type="molecule type" value="Genomic_DNA"/>
</dbReference>
<dbReference type="SUPFAM" id="SSF52540">
    <property type="entry name" value="P-loop containing nucleoside triphosphate hydrolases"/>
    <property type="match status" value="1"/>
</dbReference>